<dbReference type="AlphaFoldDB" id="A0A9P8IF00"/>
<proteinExistence type="predicted"/>
<dbReference type="EMBL" id="JAGHQM010002363">
    <property type="protein sequence ID" value="KAH0550912.1"/>
    <property type="molecule type" value="Genomic_DNA"/>
</dbReference>
<feature type="compositionally biased region" description="Basic and acidic residues" evidence="1">
    <location>
        <begin position="32"/>
        <end position="45"/>
    </location>
</feature>
<dbReference type="Proteomes" id="UP000750711">
    <property type="component" value="Unassembled WGS sequence"/>
</dbReference>
<sequence length="363" mass="41124">MFVPRQVQLRTSTVKTKRCLLPALTQPEECQERRPSKRLRLDDKSGPSTTNAAASAAADGARHEIYYEEILCGLELLLSDYAYSEPESKKRFLELERRVEGEGGCMCAFDIWRCTGIDELDVPADGKLPADTHLSAFLDSPVFVRTSPPVTQTALRKALEDCKSELLELIHYLLSHHRAPRSILPVQHVHVGRHPSYAFLVLSAPVSGIEEHCWPIDWVVLTKYHADNEHRAEWKRRDSEYQALRIMESRPSGYSIGNKNAYQLHLATRSSPNRAESQPSLSKQDYPTGLLVYLTNLDPSATKASITTLISRHVDGYSMGLHRAQKQKEWLLLLSRDAFFMSRKMIVVLASMIKRLRTGGVMR</sequence>
<comment type="caution">
    <text evidence="2">The sequence shown here is derived from an EMBL/GenBank/DDBJ whole genome shotgun (WGS) entry which is preliminary data.</text>
</comment>
<name>A0A9P8IF00_9PEZI</name>
<evidence type="ECO:0000256" key="1">
    <source>
        <dbReference type="SAM" id="MobiDB-lite"/>
    </source>
</evidence>
<evidence type="ECO:0000313" key="2">
    <source>
        <dbReference type="EMBL" id="KAH0550912.1"/>
    </source>
</evidence>
<accession>A0A9P8IF00</accession>
<keyword evidence="3" id="KW-1185">Reference proteome</keyword>
<organism evidence="2 3">
    <name type="scientific">Trichoglossum hirsutum</name>
    <dbReference type="NCBI Taxonomy" id="265104"/>
    <lineage>
        <taxon>Eukaryota</taxon>
        <taxon>Fungi</taxon>
        <taxon>Dikarya</taxon>
        <taxon>Ascomycota</taxon>
        <taxon>Pezizomycotina</taxon>
        <taxon>Geoglossomycetes</taxon>
        <taxon>Geoglossales</taxon>
        <taxon>Geoglossaceae</taxon>
        <taxon>Trichoglossum</taxon>
    </lineage>
</organism>
<evidence type="ECO:0000313" key="3">
    <source>
        <dbReference type="Proteomes" id="UP000750711"/>
    </source>
</evidence>
<reference evidence="2" key="1">
    <citation type="submission" date="2021-03" db="EMBL/GenBank/DDBJ databases">
        <title>Comparative genomics and phylogenomic investigation of the class Geoglossomycetes provide insights into ecological specialization and systematics.</title>
        <authorList>
            <person name="Melie T."/>
            <person name="Pirro S."/>
            <person name="Miller A.N."/>
            <person name="Quandt A."/>
        </authorList>
    </citation>
    <scope>NUCLEOTIDE SEQUENCE</scope>
    <source>
        <strain evidence="2">CAQ_001_2017</strain>
    </source>
</reference>
<gene>
    <name evidence="2" type="ORF">GP486_007723</name>
</gene>
<feature type="region of interest" description="Disordered" evidence="1">
    <location>
        <begin position="32"/>
        <end position="55"/>
    </location>
</feature>
<protein>
    <submittedName>
        <fullName evidence="2">Uncharacterized protein</fullName>
    </submittedName>
</protein>